<proteinExistence type="predicted"/>
<keyword evidence="3" id="KW-1185">Reference proteome</keyword>
<protein>
    <submittedName>
        <fullName evidence="2">Uncharacterized protein</fullName>
    </submittedName>
</protein>
<feature type="compositionally biased region" description="Low complexity" evidence="1">
    <location>
        <begin position="652"/>
        <end position="662"/>
    </location>
</feature>
<feature type="compositionally biased region" description="Pro residues" evidence="1">
    <location>
        <begin position="294"/>
        <end position="316"/>
    </location>
</feature>
<sequence length="662" mass="71072">MASPVPDYEMDTAETEEMSFQDMLSFLMPKQGERDKAGDGEQSGGAAFAPLDKFAMGFSRRAFEGWVKQPSPCCAAASVASAWNAAMHLRRTDDKALDVYDAICVMQALVTEQLDGLRQKLARLLEGDLSEILDIETMILQGLKAQQKVLGAPKKDPHSVKNADILASLKEVLTTQIEQNVMPREPHSLEPSPVSAAPVSPTIETSPSLPEPLSAPPRPLSAVYAEGTTPEGQPARPGPRLSVSMRLSQMLRTEGKNDQQDDENGEADVVVAARENNAADGEGGEGEAANLPGLPDPPGPTYPPDSSPMDPSPLLPEDPKGFTFDMVEEVETPNVNNTTTPRLLPFSMDPRAAKAKTKAQKGGRRGGGGGVKGPSRAWPKGKVLRDSDIENLIIDLVKKRQTLVRLTPPQPATSDIGNWGVIGGIRLLSDSLAGPGEALKCRVVMGVRTRVSDMDSPAAGGPKEEVTFVSLSSRDNEMKVAYQWCCLKEMFARPNAVLLFHLTNHYALIYAWREWETEEVVTASSSSNDNPDMAPTNGDDAAEGETPQSAAAAAAERPRSPQSNSPETNANTSTATAPAAPKVTRAVKREVLTARKGQRPTEWISFEEMRRIMIGWAGYRLLMIERLQRPPSSSSSSHTSSRGGEKTPPNVAAAAAAAVGEE</sequence>
<feature type="region of interest" description="Disordered" evidence="1">
    <location>
        <begin position="351"/>
        <end position="381"/>
    </location>
</feature>
<dbReference type="InParanoid" id="A0A0G4ER91"/>
<feature type="region of interest" description="Disordered" evidence="1">
    <location>
        <begin position="278"/>
        <end position="321"/>
    </location>
</feature>
<dbReference type="OrthoDB" id="438803at2759"/>
<dbReference type="Proteomes" id="UP000041254">
    <property type="component" value="Unassembled WGS sequence"/>
</dbReference>
<feature type="region of interest" description="Disordered" evidence="1">
    <location>
        <begin position="628"/>
        <end position="662"/>
    </location>
</feature>
<feature type="compositionally biased region" description="Low complexity" evidence="1">
    <location>
        <begin position="191"/>
        <end position="208"/>
    </location>
</feature>
<evidence type="ECO:0000256" key="1">
    <source>
        <dbReference type="SAM" id="MobiDB-lite"/>
    </source>
</evidence>
<name>A0A0G4ER91_VITBC</name>
<organism evidence="2 3">
    <name type="scientific">Vitrella brassicaformis (strain CCMP3155)</name>
    <dbReference type="NCBI Taxonomy" id="1169540"/>
    <lineage>
        <taxon>Eukaryota</taxon>
        <taxon>Sar</taxon>
        <taxon>Alveolata</taxon>
        <taxon>Colpodellida</taxon>
        <taxon>Vitrellaceae</taxon>
        <taxon>Vitrella</taxon>
    </lineage>
</organism>
<accession>A0A0G4ER91</accession>
<dbReference type="OMA" id="WREWETE"/>
<reference evidence="2 3" key="1">
    <citation type="submission" date="2014-11" db="EMBL/GenBank/DDBJ databases">
        <authorList>
            <person name="Zhu J."/>
            <person name="Qi W."/>
            <person name="Song R."/>
        </authorList>
    </citation>
    <scope>NUCLEOTIDE SEQUENCE [LARGE SCALE GENOMIC DNA]</scope>
</reference>
<evidence type="ECO:0000313" key="3">
    <source>
        <dbReference type="Proteomes" id="UP000041254"/>
    </source>
</evidence>
<feature type="compositionally biased region" description="Basic residues" evidence="1">
    <location>
        <begin position="353"/>
        <end position="364"/>
    </location>
</feature>
<evidence type="ECO:0000313" key="2">
    <source>
        <dbReference type="EMBL" id="CEM00524.1"/>
    </source>
</evidence>
<dbReference type="EMBL" id="CDMY01000295">
    <property type="protein sequence ID" value="CEM00524.1"/>
    <property type="molecule type" value="Genomic_DNA"/>
</dbReference>
<feature type="compositionally biased region" description="Low complexity" evidence="1">
    <location>
        <begin position="544"/>
        <end position="581"/>
    </location>
</feature>
<feature type="compositionally biased region" description="Pro residues" evidence="1">
    <location>
        <begin position="209"/>
        <end position="219"/>
    </location>
</feature>
<dbReference type="VEuPathDB" id="CryptoDB:Vbra_12793"/>
<feature type="compositionally biased region" description="Low complexity" evidence="1">
    <location>
        <begin position="632"/>
        <end position="641"/>
    </location>
</feature>
<feature type="region of interest" description="Disordered" evidence="1">
    <location>
        <begin position="522"/>
        <end position="593"/>
    </location>
</feature>
<gene>
    <name evidence="2" type="ORF">Vbra_12793</name>
</gene>
<dbReference type="AlphaFoldDB" id="A0A0G4ER91"/>
<feature type="region of interest" description="Disordered" evidence="1">
    <location>
        <begin position="181"/>
        <end position="241"/>
    </location>
</feature>